<evidence type="ECO:0000313" key="3">
    <source>
        <dbReference type="Proteomes" id="UP000035704"/>
    </source>
</evidence>
<dbReference type="Pfam" id="PF07287">
    <property type="entry name" value="AtuA"/>
    <property type="match status" value="1"/>
</dbReference>
<proteinExistence type="predicted"/>
<evidence type="ECO:0000313" key="2">
    <source>
        <dbReference type="EMBL" id="AKL96570.1"/>
    </source>
</evidence>
<dbReference type="Proteomes" id="UP000035704">
    <property type="component" value="Chromosome"/>
</dbReference>
<dbReference type="STRING" id="84022.CACET_c31260"/>
<sequence length="450" mass="49571">MKKVRIGCGAGCCKDRIEPVEELLEKGMLDYLVFETLAERSFANLQVQKREDKTKGFNEMLEVRMRRTLKQAVEKKVKIITNMGGANPSGAVKVIARVAKELGLSIKIAVVEGDDIFPNIELYMKNERWQYPGETLAELNGELYYANAYLGAEPIREALENGADVVITGRIADAALFSAPLMYEFGWDRNHINMGQATLVGHLLECCGQITGGFFADPGKKDVPGLERLGFPIAEVSEDGSFVVTKVEGSGGIVNVDTCKEQLLYEITDPTCYKTPDAIVDFSGVCFQQIGKDAVKVTGAVSKGIPETLKVNVGYTDGFIATGIVTFAGSNSLKLAELCADIIWKRAKIVGIKPIDSRTDYVGYNALCKTATSDYYSTDRHSEIMLRMSVRTKTEEEAKLYMDEFGFLYTNGPASSTGIDTKMRRSYSVTSIFIPARDVVATVRYEEVEI</sequence>
<reference evidence="2 3" key="1">
    <citation type="submission" date="2014-10" db="EMBL/GenBank/DDBJ databases">
        <title>Genome sequence of Clostridium aceticum DSM 1496.</title>
        <authorList>
            <person name="Poehlein A."/>
            <person name="Schiel-Bengelsdorf B."/>
            <person name="Gottschalk G."/>
            <person name="Duerre P."/>
            <person name="Daniel R."/>
        </authorList>
    </citation>
    <scope>NUCLEOTIDE SEQUENCE [LARGE SCALE GENOMIC DNA]</scope>
    <source>
        <strain evidence="2 3">DSM 1496</strain>
    </source>
</reference>
<dbReference type="AlphaFoldDB" id="A0A0D8IB18"/>
<dbReference type="InterPro" id="IPR010839">
    <property type="entry name" value="AtuA_N"/>
</dbReference>
<dbReference type="KEGG" id="cace:CACET_c31260"/>
<keyword evidence="3" id="KW-1185">Reference proteome</keyword>
<name>A0A0D8IB18_9CLOT</name>
<organism evidence="2 3">
    <name type="scientific">Clostridium aceticum</name>
    <dbReference type="NCBI Taxonomy" id="84022"/>
    <lineage>
        <taxon>Bacteria</taxon>
        <taxon>Bacillati</taxon>
        <taxon>Bacillota</taxon>
        <taxon>Clostridia</taxon>
        <taxon>Eubacteriales</taxon>
        <taxon>Clostridiaceae</taxon>
        <taxon>Clostridium</taxon>
    </lineage>
</organism>
<dbReference type="PATRIC" id="fig|84022.5.peg.3731"/>
<dbReference type="PANTHER" id="PTHR47472">
    <property type="entry name" value="PROPIONYL-COA CARBOXYLASE"/>
    <property type="match status" value="1"/>
</dbReference>
<evidence type="ECO:0000259" key="1">
    <source>
        <dbReference type="Pfam" id="PF07287"/>
    </source>
</evidence>
<accession>A0A0D8IB18</accession>
<feature type="domain" description="Acyclic terpene utilisation N-terminal" evidence="1">
    <location>
        <begin position="4"/>
        <end position="444"/>
    </location>
</feature>
<protein>
    <recommendedName>
        <fullName evidence="1">Acyclic terpene utilisation N-terminal domain-containing protein</fullName>
    </recommendedName>
</protein>
<dbReference type="EMBL" id="CP009687">
    <property type="protein sequence ID" value="AKL96570.1"/>
    <property type="molecule type" value="Genomic_DNA"/>
</dbReference>
<gene>
    <name evidence="2" type="ORF">CACET_c31260</name>
</gene>
<dbReference type="RefSeq" id="WP_044824411.1">
    <property type="nucleotide sequence ID" value="NZ_CP009687.1"/>
</dbReference>
<dbReference type="PANTHER" id="PTHR47472:SF1">
    <property type="entry name" value="DUF1446-DOMAIN-CONTAINING PROTEIN"/>
    <property type="match status" value="1"/>
</dbReference>
<dbReference type="OrthoDB" id="9763456at2"/>